<name>A0A8S8ZYM9_SORMA</name>
<organism evidence="3 4">
    <name type="scientific">Sordaria macrospora</name>
    <dbReference type="NCBI Taxonomy" id="5147"/>
    <lineage>
        <taxon>Eukaryota</taxon>
        <taxon>Fungi</taxon>
        <taxon>Dikarya</taxon>
        <taxon>Ascomycota</taxon>
        <taxon>Pezizomycotina</taxon>
        <taxon>Sordariomycetes</taxon>
        <taxon>Sordariomycetidae</taxon>
        <taxon>Sordariales</taxon>
        <taxon>Sordariaceae</taxon>
        <taxon>Sordaria</taxon>
    </lineage>
</organism>
<comment type="caution">
    <text evidence="3">The sequence shown here is derived from an EMBL/GenBank/DDBJ whole genome shotgun (WGS) entry which is preliminary data.</text>
</comment>
<evidence type="ECO:0000313" key="3">
    <source>
        <dbReference type="EMBL" id="KAA8634548.1"/>
    </source>
</evidence>
<dbReference type="Pfam" id="PF06985">
    <property type="entry name" value="HET"/>
    <property type="match status" value="1"/>
</dbReference>
<proteinExistence type="predicted"/>
<evidence type="ECO:0000313" key="4">
    <source>
        <dbReference type="Proteomes" id="UP000433876"/>
    </source>
</evidence>
<dbReference type="AlphaFoldDB" id="A0A8S8ZYM9"/>
<protein>
    <recommendedName>
        <fullName evidence="2">Heterokaryon incompatibility domain-containing protein</fullName>
    </recommendedName>
</protein>
<dbReference type="PANTHER" id="PTHR33112:SF16">
    <property type="entry name" value="HETEROKARYON INCOMPATIBILITY DOMAIN-CONTAINING PROTEIN"/>
    <property type="match status" value="1"/>
</dbReference>
<dbReference type="PANTHER" id="PTHR33112">
    <property type="entry name" value="DOMAIN PROTEIN, PUTATIVE-RELATED"/>
    <property type="match status" value="1"/>
</dbReference>
<dbReference type="InterPro" id="IPR010730">
    <property type="entry name" value="HET"/>
</dbReference>
<gene>
    <name evidence="3" type="ORF">SMACR_04480</name>
</gene>
<feature type="domain" description="Heterokaryon incompatibility" evidence="2">
    <location>
        <begin position="88"/>
        <end position="252"/>
    </location>
</feature>
<accession>A0A8S8ZYM9</accession>
<feature type="region of interest" description="Disordered" evidence="1">
    <location>
        <begin position="543"/>
        <end position="562"/>
    </location>
</feature>
<dbReference type="EMBL" id="NMPR01000021">
    <property type="protein sequence ID" value="KAA8634548.1"/>
    <property type="molecule type" value="Genomic_DNA"/>
</dbReference>
<dbReference type="Proteomes" id="UP000433876">
    <property type="component" value="Unassembled WGS sequence"/>
</dbReference>
<reference evidence="3 4" key="1">
    <citation type="submission" date="2017-07" db="EMBL/GenBank/DDBJ databases">
        <title>Genome sequence of the Sordaria macrospora wild type strain R19027.</title>
        <authorList>
            <person name="Nowrousian M."/>
            <person name="Teichert I."/>
            <person name="Kueck U."/>
        </authorList>
    </citation>
    <scope>NUCLEOTIDE SEQUENCE [LARGE SCALE GENOMIC DNA]</scope>
    <source>
        <strain evidence="3 4">R19027</strain>
        <tissue evidence="3">Mycelium</tissue>
    </source>
</reference>
<dbReference type="VEuPathDB" id="FungiDB:SMAC_04480"/>
<evidence type="ECO:0000256" key="1">
    <source>
        <dbReference type="SAM" id="MobiDB-lite"/>
    </source>
</evidence>
<feature type="region of interest" description="Disordered" evidence="1">
    <location>
        <begin position="492"/>
        <end position="516"/>
    </location>
</feature>
<sequence length="623" mass="69073">MILLLGHLPAWPGITQSGELSCSPSSTRAFEFIRARLEDCDNNHQSCKASSSELPTRMIDVGIGGSAGADYVRLVESSSLPRSPRVTYVALSYCWGLGQSVTTVSTNYEAMKQGIHISELPPTIRDAITVTRNMGERYLWIDALCIIQDSSTDWELESARMASVYQNAYITVAAGTAAAASEGFLELRQHLAARSTNAYQAEWEAGINSDDRSSQPQKTILAARVIPYSTFHSMFMVADGLPLNTRGWTMQEKILSRRVITYTTHELQWTCQSLSTCECGYLLDSSERGDTITVNPTLNRREASYEWAKIVKKYSSRSLTYLQDKLPAISGVAHSFQSILQSPYLGGHWVNNLPEELAWKAYPPHVHSSDTVLDDDSDTASQPQYIAPTFCWPSIRKGSVECVYLQQQSRTWRPCSTVQGFHSEVLGENPLGRINNGAWISLRGHLVKAQLTIKRFPGFYTVEQVVLPNGGKAHMFADTFLEEFDATVLSESESKNGEMTTTTTDRSIRRSHISLPGPKSEKGLDCPVYLFLLGYWTEQAKGSSNNADGAEVQEPEPERKPEPNFAFLVLGHSPNQLGKYERIGFGMSFAQIEGASKLEDGELDRGETLKGLFGGDRRIVTIV</sequence>
<evidence type="ECO:0000259" key="2">
    <source>
        <dbReference type="Pfam" id="PF06985"/>
    </source>
</evidence>